<keyword evidence="1" id="KW-0732">Signal</keyword>
<feature type="signal peptide" evidence="1">
    <location>
        <begin position="1"/>
        <end position="15"/>
    </location>
</feature>
<gene>
    <name evidence="2" type="ORF">C41B8_01772</name>
</gene>
<dbReference type="AlphaFoldDB" id="A0A084IQ34"/>
<comment type="caution">
    <text evidence="2">The sequence shown here is derived from an EMBL/GenBank/DDBJ whole genome shotgun (WGS) entry which is preliminary data.</text>
</comment>
<accession>A0A084IQ34</accession>
<proteinExistence type="predicted"/>
<dbReference type="EMBL" id="APNK01000002">
    <property type="protein sequence ID" value="KEZ78818.1"/>
    <property type="molecule type" value="Genomic_DNA"/>
</dbReference>
<feature type="chain" id="PRO_5012000239" evidence="1">
    <location>
        <begin position="16"/>
        <end position="210"/>
    </location>
</feature>
<evidence type="ECO:0000256" key="1">
    <source>
        <dbReference type="SAM" id="SignalP"/>
    </source>
</evidence>
<evidence type="ECO:0000313" key="2">
    <source>
        <dbReference type="EMBL" id="KEZ78818.1"/>
    </source>
</evidence>
<protein>
    <submittedName>
        <fullName evidence="2">Uncharacterized protein</fullName>
    </submittedName>
</protein>
<sequence>MAVAILASATLGASAYLFWPAAQTSIGNKPATQNASATTQPRTHHFHVASISSRLRLLPSKHHLKLQWSPMHALAQRPKRQHSSPIVITRVSVPPPLNLELPPTTSAHETLLTGTGRQPLPKARTASTPRAVIDPLALNLNPHLDDDDALEKDSRLFNQGSGLRGFMAQNWLNEKVGLQGGLAIKKNDLRAENSTLRNNVAVGMGVLLAF</sequence>
<name>A0A084IQ34_SALHC</name>
<evidence type="ECO:0000313" key="3">
    <source>
        <dbReference type="Proteomes" id="UP000028302"/>
    </source>
</evidence>
<keyword evidence="3" id="KW-1185">Reference proteome</keyword>
<dbReference type="Proteomes" id="UP000028302">
    <property type="component" value="Unassembled WGS sequence"/>
</dbReference>
<organism evidence="2 3">
    <name type="scientific">Salinisphaera hydrothermalis (strain C41B8)</name>
    <dbReference type="NCBI Taxonomy" id="1304275"/>
    <lineage>
        <taxon>Bacteria</taxon>
        <taxon>Pseudomonadati</taxon>
        <taxon>Pseudomonadota</taxon>
        <taxon>Gammaproteobacteria</taxon>
        <taxon>Salinisphaerales</taxon>
        <taxon>Salinisphaeraceae</taxon>
        <taxon>Salinisphaera</taxon>
    </lineage>
</organism>
<reference evidence="2 3" key="1">
    <citation type="submission" date="2013-03" db="EMBL/GenBank/DDBJ databases">
        <title>Salinisphaera hydrothermalis C41B8 Genome Sequencing.</title>
        <authorList>
            <person name="Li C."/>
            <person name="Lai Q."/>
            <person name="Shao Z."/>
        </authorList>
    </citation>
    <scope>NUCLEOTIDE SEQUENCE [LARGE SCALE GENOMIC DNA]</scope>
    <source>
        <strain evidence="2 3">C41B8</strain>
    </source>
</reference>